<reference evidence="4 5" key="1">
    <citation type="submission" date="2023-02" db="EMBL/GenBank/DDBJ databases">
        <authorList>
            <person name="Mo P."/>
        </authorList>
    </citation>
    <scope>NUCLEOTIDE SEQUENCE [LARGE SCALE GENOMIC DNA]</scope>
    <source>
        <strain evidence="4 5">HUAS 3</strain>
    </source>
</reference>
<dbReference type="RefSeq" id="WP_275031509.1">
    <property type="nucleotide sequence ID" value="NZ_CP118615.1"/>
</dbReference>
<accession>A0ABY7ZS29</accession>
<dbReference type="Proteomes" id="UP001219605">
    <property type="component" value="Chromosome"/>
</dbReference>
<feature type="region of interest" description="Disordered" evidence="2">
    <location>
        <begin position="353"/>
        <end position="372"/>
    </location>
</feature>
<keyword evidence="1" id="KW-0560">Oxidoreductase</keyword>
<dbReference type="SUPFAM" id="SSF51905">
    <property type="entry name" value="FAD/NAD(P)-binding domain"/>
    <property type="match status" value="1"/>
</dbReference>
<dbReference type="InterPro" id="IPR006076">
    <property type="entry name" value="FAD-dep_OxRdtase"/>
</dbReference>
<dbReference type="EMBL" id="CP118615">
    <property type="protein sequence ID" value="WDZ84863.1"/>
    <property type="molecule type" value="Genomic_DNA"/>
</dbReference>
<dbReference type="Pfam" id="PF01266">
    <property type="entry name" value="DAO"/>
    <property type="match status" value="1"/>
</dbReference>
<evidence type="ECO:0000313" key="5">
    <source>
        <dbReference type="Proteomes" id="UP001219605"/>
    </source>
</evidence>
<name>A0ABY7ZS29_9ACTN</name>
<keyword evidence="5" id="KW-1185">Reference proteome</keyword>
<proteinExistence type="predicted"/>
<dbReference type="InterPro" id="IPR036188">
    <property type="entry name" value="FAD/NAD-bd_sf"/>
</dbReference>
<dbReference type="Gene3D" id="3.30.9.10">
    <property type="entry name" value="D-Amino Acid Oxidase, subunit A, domain 2"/>
    <property type="match status" value="1"/>
</dbReference>
<protein>
    <submittedName>
        <fullName evidence="4">FAD-binding oxidoreductase</fullName>
    </submittedName>
</protein>
<gene>
    <name evidence="4" type="ORF">PVK37_31390</name>
</gene>
<evidence type="ECO:0000256" key="1">
    <source>
        <dbReference type="ARBA" id="ARBA00023002"/>
    </source>
</evidence>
<evidence type="ECO:0000313" key="4">
    <source>
        <dbReference type="EMBL" id="WDZ84863.1"/>
    </source>
</evidence>
<sequence>MTIDYMVVGGGIAGASAGYHLARYGRVLLVEMEQVPGHHSTGRSAALFSEYYGGPVVRALTRASRAFLLDPPPGFAAHPLLTPRGVLALCPPGAEELFDSELRAGAEVDPPAREIDLAEVPGRCPVVRSGWARRAMVKPAARDIDVAALHQGYLRGIRAAGGTVARLTRVRSLRRERDRWRVHTDAGDLTARTVVNAAGAWADEVAVSAGVRPVGLTPLRRTAFLVDAPPGVDVARWPMVADVAGTFYVKPESGGLLVSPVDATPVPAGDVRPDDLDVALGVARLEEATTLTVRRVRHAWAGLRTAAPDDVPVIGPAPDAPGFLWLAGLSGYGVQTAPAAGALLATLATGHPLHPHTPDPTPCSPARFFGRS</sequence>
<organism evidence="4 5">
    <name type="scientific">Micromonospora cathayae</name>
    <dbReference type="NCBI Taxonomy" id="3028804"/>
    <lineage>
        <taxon>Bacteria</taxon>
        <taxon>Bacillati</taxon>
        <taxon>Actinomycetota</taxon>
        <taxon>Actinomycetes</taxon>
        <taxon>Micromonosporales</taxon>
        <taxon>Micromonosporaceae</taxon>
        <taxon>Micromonospora</taxon>
    </lineage>
</organism>
<dbReference type="PANTHER" id="PTHR13847">
    <property type="entry name" value="SARCOSINE DEHYDROGENASE-RELATED"/>
    <property type="match status" value="1"/>
</dbReference>
<dbReference type="PANTHER" id="PTHR13847:SF287">
    <property type="entry name" value="FAD-DEPENDENT OXIDOREDUCTASE DOMAIN-CONTAINING PROTEIN 1"/>
    <property type="match status" value="1"/>
</dbReference>
<evidence type="ECO:0000256" key="2">
    <source>
        <dbReference type="SAM" id="MobiDB-lite"/>
    </source>
</evidence>
<feature type="domain" description="FAD dependent oxidoreductase" evidence="3">
    <location>
        <begin position="4"/>
        <end position="346"/>
    </location>
</feature>
<evidence type="ECO:0000259" key="3">
    <source>
        <dbReference type="Pfam" id="PF01266"/>
    </source>
</evidence>
<dbReference type="Gene3D" id="3.50.50.60">
    <property type="entry name" value="FAD/NAD(P)-binding domain"/>
    <property type="match status" value="1"/>
</dbReference>